<feature type="region of interest" description="Disordered" evidence="1">
    <location>
        <begin position="982"/>
        <end position="1043"/>
    </location>
</feature>
<feature type="transmembrane region" description="Helical" evidence="2">
    <location>
        <begin position="256"/>
        <end position="277"/>
    </location>
</feature>
<evidence type="ECO:0000256" key="2">
    <source>
        <dbReference type="SAM" id="Phobius"/>
    </source>
</evidence>
<gene>
    <name evidence="3" type="ORF">Clacol_008245</name>
</gene>
<evidence type="ECO:0000313" key="3">
    <source>
        <dbReference type="EMBL" id="GJJ13988.1"/>
    </source>
</evidence>
<keyword evidence="2" id="KW-1133">Transmembrane helix</keyword>
<protein>
    <recommendedName>
        <fullName evidence="5">RGS domain-containing protein</fullName>
    </recommendedName>
</protein>
<feature type="transmembrane region" description="Helical" evidence="2">
    <location>
        <begin position="1256"/>
        <end position="1276"/>
    </location>
</feature>
<dbReference type="EMBL" id="BPWL01000009">
    <property type="protein sequence ID" value="GJJ13988.1"/>
    <property type="molecule type" value="Genomic_DNA"/>
</dbReference>
<feature type="compositionally biased region" description="Low complexity" evidence="1">
    <location>
        <begin position="1019"/>
        <end position="1032"/>
    </location>
</feature>
<reference evidence="3" key="1">
    <citation type="submission" date="2021-10" db="EMBL/GenBank/DDBJ databases">
        <title>De novo Genome Assembly of Clathrus columnatus (Basidiomycota, Fungi) Using Illumina and Nanopore Sequence Data.</title>
        <authorList>
            <person name="Ogiso-Tanaka E."/>
            <person name="Itagaki H."/>
            <person name="Hosoya T."/>
            <person name="Hosaka K."/>
        </authorList>
    </citation>
    <scope>NUCLEOTIDE SEQUENCE</scope>
    <source>
        <strain evidence="3">MO-923</strain>
    </source>
</reference>
<feature type="compositionally biased region" description="Polar residues" evidence="1">
    <location>
        <begin position="998"/>
        <end position="1018"/>
    </location>
</feature>
<keyword evidence="2" id="KW-0472">Membrane</keyword>
<proteinExistence type="predicted"/>
<keyword evidence="4" id="KW-1185">Reference proteome</keyword>
<evidence type="ECO:0008006" key="5">
    <source>
        <dbReference type="Google" id="ProtNLM"/>
    </source>
</evidence>
<feature type="region of interest" description="Disordered" evidence="1">
    <location>
        <begin position="408"/>
        <end position="434"/>
    </location>
</feature>
<feature type="compositionally biased region" description="Polar residues" evidence="1">
    <location>
        <begin position="602"/>
        <end position="614"/>
    </location>
</feature>
<feature type="compositionally biased region" description="Polar residues" evidence="1">
    <location>
        <begin position="542"/>
        <end position="556"/>
    </location>
</feature>
<dbReference type="PANTHER" id="PTHR39466">
    <property type="entry name" value="RGS DOMAIN-CONTAINING PROTEIN"/>
    <property type="match status" value="1"/>
</dbReference>
<name>A0AAV5ALL5_9AGAM</name>
<feature type="transmembrane region" description="Helical" evidence="2">
    <location>
        <begin position="289"/>
        <end position="312"/>
    </location>
</feature>
<feature type="compositionally biased region" description="Low complexity" evidence="1">
    <location>
        <begin position="1120"/>
        <end position="1143"/>
    </location>
</feature>
<sequence>MSSSTRIPSFSLSLRALLTFPIRICNPPPAAGSVRSCKVTPLIKVSLDDVLNKRHLPPLTLKDFEEWLVFVEGKPQYLYFLLWLKEYESRYANWLAEFGFSYYPTTSLSFESNSLESTVTSTNNNNNSSFTVPTPANINYIPPSPSLALFFTRSKKTFFDPTASPPSPYTLPYSALSTLLLSSSTYSTSRLDLVNINEKWKQTSKALFGPESHPHPHPKEFATLANHVRGVLKDSLERFATSACHNVGTRRAWCGLAGGIIITLIMGVLPTLLAFFYMRSRWVRLVGFWGSWLGGTVILSSLHGICMMIYLFGDLRQLRSFELARPTISNPRAIARARPRLRSLFTRTKEEENIRPLVEKNAPEKINNHAKESGYRLEKDGGLLERNMKADGPVDCDNQIIPKLHHMAPQQRIHPSPSSAFPSPPLTDASGAKLGLPILDNSEKVENGNYPGGDEHSDSKTGYAAHALAWQHDQDHEARIDHRFLSPQPLQLSTIISTSDDDSSPTDQPTSVSSVSPLSSVIDLEKEKMLSTANISIPIHSTSSLQSDASNLNPDTSSSSSSSDHGIVVSPAYQETSSRYEEDPWMWDSVRGRSNAGRESQMKTQATSRNTSRSQILSAVGSVVQWAISGISAKKRANSNQGTVSEAISATPAVPCAPATTFPVPGHIQPCMENDGNTPISIPSFISASADPTTPAMETFNSVTDSTNSNSKPLSNAGTFGIRSWIGGMMHVVEKPSHSRRNSSFRSVSTTRYSKYQSRFGASLIGVDSYADGTRRVSRTSRWSHVFGFGTRSVPEESVFEESESSNNASPLMSVAAHAHTCACPEEYRVGNGVVTQSHDQSKSQAQTIASFYAPPRVSMLVPHTALQQDLTTTPIDQHTAAFISREYAAEVLSDLESVPQASLSIRTSNEQNAAKDSYRVEKGEDMVNVIGSTPASPDLPAAISRVASKRLPFFQFEGLPGLKFNEVIDMNVSDCPVVPFPAPSSRPARPRPPKLQLYNTTSSTDPVLTPSTPNQGRAPSISPISPALPSSQFSGPVPTRDSTTTVYFKKPVASTNVPSWHSSPMTLPLPSPKNKRSKLWFDTCPRHPEVEAKIAEAEAALIQAQAQTTVRTRGSDKAFAPPQSPASLSSTSRPSTFHSSPRVLPSTLPDTYANPSGSSVFGIKSWMAKTKHRIFNLAHNHTDSPPLPSQVNTPSTHAFSTQLSSNLALSDSDTFSSDWRERLKSVTSVPAFGPLTRVLSPLVSRGQWEIVVRSAAYAFIGAWLWTGVMVSLPTMRPRSF</sequence>
<feature type="region of interest" description="Disordered" evidence="1">
    <location>
        <begin position="495"/>
        <end position="518"/>
    </location>
</feature>
<feature type="region of interest" description="Disordered" evidence="1">
    <location>
        <begin position="1107"/>
        <end position="1151"/>
    </location>
</feature>
<feature type="compositionally biased region" description="Low complexity" evidence="1">
    <location>
        <begin position="505"/>
        <end position="518"/>
    </location>
</feature>
<feature type="region of interest" description="Disordered" evidence="1">
    <location>
        <begin position="591"/>
        <end position="614"/>
    </location>
</feature>
<accession>A0AAV5ALL5</accession>
<evidence type="ECO:0000256" key="1">
    <source>
        <dbReference type="SAM" id="MobiDB-lite"/>
    </source>
</evidence>
<comment type="caution">
    <text evidence="3">The sequence shown here is derived from an EMBL/GenBank/DDBJ whole genome shotgun (WGS) entry which is preliminary data.</text>
</comment>
<evidence type="ECO:0000313" key="4">
    <source>
        <dbReference type="Proteomes" id="UP001050691"/>
    </source>
</evidence>
<organism evidence="3 4">
    <name type="scientific">Clathrus columnatus</name>
    <dbReference type="NCBI Taxonomy" id="1419009"/>
    <lineage>
        <taxon>Eukaryota</taxon>
        <taxon>Fungi</taxon>
        <taxon>Dikarya</taxon>
        <taxon>Basidiomycota</taxon>
        <taxon>Agaricomycotina</taxon>
        <taxon>Agaricomycetes</taxon>
        <taxon>Phallomycetidae</taxon>
        <taxon>Phallales</taxon>
        <taxon>Clathraceae</taxon>
        <taxon>Clathrus</taxon>
    </lineage>
</organism>
<feature type="region of interest" description="Disordered" evidence="1">
    <location>
        <begin position="542"/>
        <end position="567"/>
    </location>
</feature>
<dbReference type="Proteomes" id="UP001050691">
    <property type="component" value="Unassembled WGS sequence"/>
</dbReference>
<dbReference type="PANTHER" id="PTHR39466:SF1">
    <property type="entry name" value="RGS DOMAIN-CONTAINING PROTEIN"/>
    <property type="match status" value="1"/>
</dbReference>
<keyword evidence="2" id="KW-0812">Transmembrane</keyword>